<feature type="region of interest" description="Disordered" evidence="9">
    <location>
        <begin position="383"/>
        <end position="404"/>
    </location>
</feature>
<comment type="similarity">
    <text evidence="1">Belongs to the 2Fe2S plant-type ferredoxin family.</text>
</comment>
<dbReference type="InterPro" id="IPR005804">
    <property type="entry name" value="FA_desaturase_dom"/>
</dbReference>
<dbReference type="InterPro" id="IPR001041">
    <property type="entry name" value="2Fe-2S_ferredoxin-type"/>
</dbReference>
<dbReference type="CDD" id="cd00207">
    <property type="entry name" value="fer2"/>
    <property type="match status" value="1"/>
</dbReference>
<evidence type="ECO:0000256" key="7">
    <source>
        <dbReference type="ARBA" id="ARBA00023014"/>
    </source>
</evidence>
<sequence length="404" mass="45594">MAVPTLALFFGSFLLWVIAALVVIDRDFSRLWLALTLPVQALVTYGMFTVLHESIHHTVGRPKWLNGTIGRCAMPFVALWATYPTMKFIHLEHHRHANDHSGKDPDAWATAGPRWLLPLRWLSIDGQYALFYLLHMKDRPRREKTWLMVNHVAVAAALILLVATGYGTDLVLLYLIPQRIGMGLLACWFDWLPHHGLRATPASDRFGVARLRVGHEWLLNLLLIGQNYHLLHHIDPKTPFYRYVKQWRRNEADYLNDSVVITTLWGRELTLLQYRSRRSVNRRERGADCRALAPVDRSSTATVTLDGVTTRFTTGQYESLLDAALRAGVAAPYLCMEGVCGTCKAKLVSGSLDMTSNRAPSEADRAEGWVLTCQSRISSGSAHVDFDAQRHPRPVGSNLRCDHG</sequence>
<feature type="transmembrane region" description="Helical" evidence="10">
    <location>
        <begin position="146"/>
        <end position="166"/>
    </location>
</feature>
<evidence type="ECO:0000256" key="3">
    <source>
        <dbReference type="ARBA" id="ARBA00022714"/>
    </source>
</evidence>
<keyword evidence="2" id="KW-0813">Transport</keyword>
<feature type="domain" description="2Fe-2S ferredoxin-type" evidence="11">
    <location>
        <begin position="299"/>
        <end position="390"/>
    </location>
</feature>
<dbReference type="RefSeq" id="WP_369736838.1">
    <property type="nucleotide sequence ID" value="NZ_JBGEDP010000001.1"/>
</dbReference>
<dbReference type="SUPFAM" id="SSF54292">
    <property type="entry name" value="2Fe-2S ferredoxin-like"/>
    <property type="match status" value="1"/>
</dbReference>
<evidence type="ECO:0000256" key="5">
    <source>
        <dbReference type="ARBA" id="ARBA00022982"/>
    </source>
</evidence>
<evidence type="ECO:0000256" key="9">
    <source>
        <dbReference type="SAM" id="MobiDB-lite"/>
    </source>
</evidence>
<keyword evidence="5" id="KW-0249">Electron transport</keyword>
<dbReference type="Pfam" id="PF00487">
    <property type="entry name" value="FA_desaturase"/>
    <property type="match status" value="1"/>
</dbReference>
<dbReference type="Gene3D" id="3.10.20.30">
    <property type="match status" value="1"/>
</dbReference>
<evidence type="ECO:0000256" key="2">
    <source>
        <dbReference type="ARBA" id="ARBA00022448"/>
    </source>
</evidence>
<keyword evidence="13" id="KW-1185">Reference proteome</keyword>
<keyword evidence="7" id="KW-0411">Iron-sulfur</keyword>
<keyword evidence="6" id="KW-0408">Iron</keyword>
<keyword evidence="3" id="KW-0001">2Fe-2S</keyword>
<keyword evidence="4" id="KW-0479">Metal-binding</keyword>
<keyword evidence="10" id="KW-1133">Transmembrane helix</keyword>
<organism evidence="12 13">
    <name type="scientific">Mycobacterium servetii</name>
    <dbReference type="NCBI Taxonomy" id="3237418"/>
    <lineage>
        <taxon>Bacteria</taxon>
        <taxon>Bacillati</taxon>
        <taxon>Actinomycetota</taxon>
        <taxon>Actinomycetes</taxon>
        <taxon>Mycobacteriales</taxon>
        <taxon>Mycobacteriaceae</taxon>
        <taxon>Mycobacterium</taxon>
    </lineage>
</organism>
<dbReference type="PANTHER" id="PTHR43112:SF3">
    <property type="entry name" value="FERREDOXIN-2, CHLOROPLASTIC"/>
    <property type="match status" value="1"/>
</dbReference>
<name>A0ABV4BV46_9MYCO</name>
<dbReference type="PROSITE" id="PS51085">
    <property type="entry name" value="2FE2S_FER_2"/>
    <property type="match status" value="1"/>
</dbReference>
<evidence type="ECO:0000256" key="10">
    <source>
        <dbReference type="SAM" id="Phobius"/>
    </source>
</evidence>
<dbReference type="Proteomes" id="UP001564760">
    <property type="component" value="Unassembled WGS sequence"/>
</dbReference>
<comment type="cofactor">
    <cofactor evidence="8">
        <name>[2Fe-2S] cluster</name>
        <dbReference type="ChEBI" id="CHEBI:190135"/>
    </cofactor>
</comment>
<evidence type="ECO:0000256" key="8">
    <source>
        <dbReference type="ARBA" id="ARBA00034078"/>
    </source>
</evidence>
<accession>A0ABV4BV46</accession>
<gene>
    <name evidence="12" type="ORF">AB8998_03470</name>
</gene>
<dbReference type="EC" id="1.14.19.-" evidence="12"/>
<dbReference type="PROSITE" id="PS00197">
    <property type="entry name" value="2FE2S_FER_1"/>
    <property type="match status" value="1"/>
</dbReference>
<evidence type="ECO:0000313" key="13">
    <source>
        <dbReference type="Proteomes" id="UP001564760"/>
    </source>
</evidence>
<dbReference type="EMBL" id="JBGEDP010000001">
    <property type="protein sequence ID" value="MEY8014180.1"/>
    <property type="molecule type" value="Genomic_DNA"/>
</dbReference>
<protein>
    <submittedName>
        <fullName evidence="12">Fatty acid desaturase</fullName>
        <ecNumber evidence="12">1.14.19.-</ecNumber>
    </submittedName>
</protein>
<proteinExistence type="inferred from homology"/>
<feature type="transmembrane region" description="Helical" evidence="10">
    <location>
        <begin position="64"/>
        <end position="83"/>
    </location>
</feature>
<evidence type="ECO:0000313" key="12">
    <source>
        <dbReference type="EMBL" id="MEY8014180.1"/>
    </source>
</evidence>
<evidence type="ECO:0000259" key="11">
    <source>
        <dbReference type="PROSITE" id="PS51085"/>
    </source>
</evidence>
<keyword evidence="12" id="KW-0560">Oxidoreductase</keyword>
<comment type="caution">
    <text evidence="12">The sequence shown here is derived from an EMBL/GenBank/DDBJ whole genome shotgun (WGS) entry which is preliminary data.</text>
</comment>
<dbReference type="InterPro" id="IPR036010">
    <property type="entry name" value="2Fe-2S_ferredoxin-like_sf"/>
</dbReference>
<feature type="transmembrane region" description="Helical" evidence="10">
    <location>
        <begin position="31"/>
        <end position="52"/>
    </location>
</feature>
<dbReference type="Pfam" id="PF00111">
    <property type="entry name" value="Fer2"/>
    <property type="match status" value="1"/>
</dbReference>
<keyword evidence="10" id="KW-0812">Transmembrane</keyword>
<evidence type="ECO:0000256" key="4">
    <source>
        <dbReference type="ARBA" id="ARBA00022723"/>
    </source>
</evidence>
<dbReference type="PANTHER" id="PTHR43112">
    <property type="entry name" value="FERREDOXIN"/>
    <property type="match status" value="1"/>
</dbReference>
<dbReference type="GO" id="GO:0016491">
    <property type="term" value="F:oxidoreductase activity"/>
    <property type="evidence" value="ECO:0007669"/>
    <property type="project" value="UniProtKB-KW"/>
</dbReference>
<evidence type="ECO:0000256" key="6">
    <source>
        <dbReference type="ARBA" id="ARBA00023004"/>
    </source>
</evidence>
<dbReference type="InterPro" id="IPR012675">
    <property type="entry name" value="Beta-grasp_dom_sf"/>
</dbReference>
<feature type="transmembrane region" description="Helical" evidence="10">
    <location>
        <begin position="6"/>
        <end position="24"/>
    </location>
</feature>
<evidence type="ECO:0000256" key="1">
    <source>
        <dbReference type="ARBA" id="ARBA00007874"/>
    </source>
</evidence>
<reference evidence="12 13" key="1">
    <citation type="submission" date="2024-08" db="EMBL/GenBank/DDBJ databases">
        <title>Mycobacterium servetensis sp. nov., a novel rapid-growing mycobacterial species recovered from a human patient in Zaragoza, Spain.</title>
        <authorList>
            <person name="Tristancho-Baro A.I."/>
            <person name="Buenestado-Serrano S."/>
            <person name="Garcia De Viedma D."/>
            <person name="Milagro-Beamonte A."/>
            <person name="Burillo N."/>
            <person name="Sanz S."/>
            <person name="Lopez-Calleja A.I."/>
            <person name="Penas-Utrilla D."/>
            <person name="Guardingo M."/>
            <person name="Garcia M.J."/>
            <person name="Vinuelas-Bayon J."/>
        </authorList>
    </citation>
    <scope>NUCLEOTIDE SEQUENCE [LARGE SCALE GENOMIC DNA]</scope>
    <source>
        <strain evidence="13">HUMS_12744610</strain>
    </source>
</reference>
<keyword evidence="10" id="KW-0472">Membrane</keyword>
<dbReference type="InterPro" id="IPR006058">
    <property type="entry name" value="2Fe2S_fd_BS"/>
</dbReference>